<dbReference type="EMBL" id="FOZC01000007">
    <property type="protein sequence ID" value="SFR77467.1"/>
    <property type="molecule type" value="Genomic_DNA"/>
</dbReference>
<dbReference type="SMART" id="SM00738">
    <property type="entry name" value="NGN"/>
    <property type="match status" value="1"/>
</dbReference>
<dbReference type="Gene3D" id="3.30.70.940">
    <property type="entry name" value="NusG, N-terminal domain"/>
    <property type="match status" value="1"/>
</dbReference>
<dbReference type="AlphaFoldDB" id="A0A1I0I8F6"/>
<evidence type="ECO:0000313" key="12">
    <source>
        <dbReference type="Proteomes" id="UP000214760"/>
    </source>
</evidence>
<dbReference type="InterPro" id="IPR005825">
    <property type="entry name" value="Ribosomal_uL24_CS"/>
</dbReference>
<proteinExistence type="inferred from homology"/>
<dbReference type="InterPro" id="IPR047050">
    <property type="entry name" value="NGN"/>
</dbReference>
<dbReference type="Pfam" id="PF02357">
    <property type="entry name" value="NusG"/>
    <property type="match status" value="1"/>
</dbReference>
<keyword evidence="3 5" id="KW-0805">Transcription regulation</keyword>
<dbReference type="InterPro" id="IPR001062">
    <property type="entry name" value="Transcrpt_antiterm_NusG"/>
</dbReference>
<dbReference type="STRING" id="1526.SAMN02910262_01462"/>
<dbReference type="GO" id="GO:0031564">
    <property type="term" value="P:transcription antitermination"/>
    <property type="evidence" value="ECO:0007669"/>
    <property type="project" value="UniProtKB-UniRule"/>
</dbReference>
<dbReference type="InterPro" id="IPR036735">
    <property type="entry name" value="NGN_dom_sf"/>
</dbReference>
<keyword evidence="4 5" id="KW-0804">Transcription</keyword>
<evidence type="ECO:0000313" key="9">
    <source>
        <dbReference type="EMBL" id="SET92231.1"/>
    </source>
</evidence>
<evidence type="ECO:0000256" key="6">
    <source>
        <dbReference type="NCBIfam" id="TIGR00922"/>
    </source>
</evidence>
<evidence type="ECO:0000256" key="1">
    <source>
        <dbReference type="ARBA" id="ARBA00022472"/>
    </source>
</evidence>
<dbReference type="InterPro" id="IPR043425">
    <property type="entry name" value="NusG-like"/>
</dbReference>
<evidence type="ECO:0000259" key="8">
    <source>
        <dbReference type="SMART" id="SM00738"/>
    </source>
</evidence>
<evidence type="ECO:0000256" key="2">
    <source>
        <dbReference type="ARBA" id="ARBA00022814"/>
    </source>
</evidence>
<dbReference type="SUPFAM" id="SSF82679">
    <property type="entry name" value="N-utilization substance G protein NusG, N-terminal domain"/>
    <property type="match status" value="1"/>
</dbReference>
<reference evidence="11 12" key="1">
    <citation type="submission" date="2016-10" db="EMBL/GenBank/DDBJ databases">
        <authorList>
            <person name="de Groot N.N."/>
        </authorList>
    </citation>
    <scope>NUCLEOTIDE SEQUENCE [LARGE SCALE GENOMIC DNA]</scope>
    <source>
        <strain evidence="10 12">F</strain>
        <strain evidence="9 11">KH1P1</strain>
    </source>
</reference>
<dbReference type="Gene3D" id="2.30.30.30">
    <property type="match status" value="1"/>
</dbReference>
<dbReference type="GO" id="GO:0032784">
    <property type="term" value="P:regulation of DNA-templated transcription elongation"/>
    <property type="evidence" value="ECO:0007669"/>
    <property type="project" value="InterPro"/>
</dbReference>
<dbReference type="RefSeq" id="WP_081844175.1">
    <property type="nucleotide sequence ID" value="NZ_FOIL01000070.1"/>
</dbReference>
<dbReference type="SUPFAM" id="SSF50104">
    <property type="entry name" value="Translation proteins SH3-like domain"/>
    <property type="match status" value="1"/>
</dbReference>
<name>A0A1I0I8F6_9FIRM</name>
<dbReference type="PROSITE" id="PS01108">
    <property type="entry name" value="RIBOSOMAL_L24"/>
    <property type="match status" value="1"/>
</dbReference>
<dbReference type="InterPro" id="IPR014722">
    <property type="entry name" value="Rib_uL2_dom2"/>
</dbReference>
<comment type="function">
    <text evidence="5 7">Participates in transcription elongation, termination and antitermination.</text>
</comment>
<dbReference type="GO" id="GO:0006354">
    <property type="term" value="P:DNA-templated transcription elongation"/>
    <property type="evidence" value="ECO:0007669"/>
    <property type="project" value="UniProtKB-UniRule"/>
</dbReference>
<evidence type="ECO:0000256" key="7">
    <source>
        <dbReference type="RuleBase" id="RU000538"/>
    </source>
</evidence>
<keyword evidence="1 5" id="KW-0806">Transcription termination</keyword>
<dbReference type="GO" id="GO:0005840">
    <property type="term" value="C:ribosome"/>
    <property type="evidence" value="ECO:0007669"/>
    <property type="project" value="InterPro"/>
</dbReference>
<keyword evidence="11" id="KW-1185">Reference proteome</keyword>
<dbReference type="PANTHER" id="PTHR30265">
    <property type="entry name" value="RHO-INTERACTING TRANSCRIPTION TERMINATION FACTOR NUSG"/>
    <property type="match status" value="1"/>
</dbReference>
<dbReference type="GO" id="GO:0003735">
    <property type="term" value="F:structural constituent of ribosome"/>
    <property type="evidence" value="ECO:0007669"/>
    <property type="project" value="InterPro"/>
</dbReference>
<gene>
    <name evidence="5" type="primary">nusG</name>
    <name evidence="10" type="ORF">SAMN02910262_01462</name>
    <name evidence="9" type="ORF">SAMN04487771_10703</name>
</gene>
<dbReference type="GO" id="GO:0005829">
    <property type="term" value="C:cytosol"/>
    <property type="evidence" value="ECO:0007669"/>
    <property type="project" value="TreeGrafter"/>
</dbReference>
<dbReference type="PANTHER" id="PTHR30265:SF2">
    <property type="entry name" value="TRANSCRIPTION TERMINATION_ANTITERMINATION PROTEIN NUSG"/>
    <property type="match status" value="1"/>
</dbReference>
<organism evidence="9 11">
    <name type="scientific">[Clostridium] aminophilum</name>
    <dbReference type="NCBI Taxonomy" id="1526"/>
    <lineage>
        <taxon>Bacteria</taxon>
        <taxon>Bacillati</taxon>
        <taxon>Bacillota</taxon>
        <taxon>Clostridia</taxon>
        <taxon>Lachnospirales</taxon>
        <taxon>Lachnospiraceae</taxon>
    </lineage>
</organism>
<dbReference type="InterPro" id="IPR008991">
    <property type="entry name" value="Translation_prot_SH3-like_sf"/>
</dbReference>
<dbReference type="CDD" id="cd09891">
    <property type="entry name" value="NGN_Bact_1"/>
    <property type="match status" value="1"/>
</dbReference>
<dbReference type="HAMAP" id="MF_00948">
    <property type="entry name" value="NusG"/>
    <property type="match status" value="1"/>
</dbReference>
<evidence type="ECO:0000313" key="10">
    <source>
        <dbReference type="EMBL" id="SFR77467.1"/>
    </source>
</evidence>
<keyword evidence="2 5" id="KW-0889">Transcription antitermination</keyword>
<dbReference type="Proteomes" id="UP000214760">
    <property type="component" value="Unassembled WGS sequence"/>
</dbReference>
<dbReference type="InterPro" id="IPR006645">
    <property type="entry name" value="NGN-like_dom"/>
</dbReference>
<protein>
    <recommendedName>
        <fullName evidence="5 6">Transcription termination/antitermination protein NusG</fullName>
    </recommendedName>
</protein>
<evidence type="ECO:0000256" key="5">
    <source>
        <dbReference type="HAMAP-Rule" id="MF_00948"/>
    </source>
</evidence>
<dbReference type="GO" id="GO:0006412">
    <property type="term" value="P:translation"/>
    <property type="evidence" value="ECO:0007669"/>
    <property type="project" value="InterPro"/>
</dbReference>
<comment type="similarity">
    <text evidence="5 7">Belongs to the NusG family.</text>
</comment>
<evidence type="ECO:0000313" key="11">
    <source>
        <dbReference type="Proteomes" id="UP000199820"/>
    </source>
</evidence>
<accession>A0A1I0I8F6</accession>
<dbReference type="Proteomes" id="UP000199820">
    <property type="component" value="Unassembled WGS sequence"/>
</dbReference>
<evidence type="ECO:0000256" key="4">
    <source>
        <dbReference type="ARBA" id="ARBA00023163"/>
    </source>
</evidence>
<dbReference type="eggNOG" id="COG0250">
    <property type="taxonomic scope" value="Bacteria"/>
</dbReference>
<dbReference type="GO" id="GO:0006353">
    <property type="term" value="P:DNA-templated transcription termination"/>
    <property type="evidence" value="ECO:0007669"/>
    <property type="project" value="UniProtKB-UniRule"/>
</dbReference>
<feature type="domain" description="NusG-like N-terminal" evidence="8">
    <location>
        <begin position="9"/>
        <end position="123"/>
    </location>
</feature>
<evidence type="ECO:0000256" key="3">
    <source>
        <dbReference type="ARBA" id="ARBA00023015"/>
    </source>
</evidence>
<dbReference type="EMBL" id="FOIL01000070">
    <property type="protein sequence ID" value="SET92231.1"/>
    <property type="molecule type" value="Genomic_DNA"/>
</dbReference>
<sequence>MADENMTPEGKWYVVHTYSGYENKVKADIEKTRVNRHLEDQILDVWEPTQSVIGDKVDKNGKQKELSRKILPGYVLIKMVRDDKWNDVWYVVRNTRGVTGFVGPDSKPVALTEAEVANMMRMEKQTEYESSFHKGDEVAIINGSWKNQGTGIVESVDSEKKTLTINVELFNRSTLVEVGFDDVELKTD</sequence>
<dbReference type="PRINTS" id="PR00338">
    <property type="entry name" value="NUSGTNSCPFCT"/>
</dbReference>
<dbReference type="NCBIfam" id="TIGR00922">
    <property type="entry name" value="nusG"/>
    <property type="match status" value="1"/>
</dbReference>